<evidence type="ECO:0000313" key="3">
    <source>
        <dbReference type="Proteomes" id="UP000322876"/>
    </source>
</evidence>
<organism evidence="2 3">
    <name type="scientific">Deferribacter autotrophicus</name>
    <dbReference type="NCBI Taxonomy" id="500465"/>
    <lineage>
        <taxon>Bacteria</taxon>
        <taxon>Pseudomonadati</taxon>
        <taxon>Deferribacterota</taxon>
        <taxon>Deferribacteres</taxon>
        <taxon>Deferribacterales</taxon>
        <taxon>Deferribacteraceae</taxon>
        <taxon>Deferribacter</taxon>
    </lineage>
</organism>
<dbReference type="Pfam" id="PF13333">
    <property type="entry name" value="rve_2"/>
    <property type="match status" value="1"/>
</dbReference>
<evidence type="ECO:0000259" key="1">
    <source>
        <dbReference type="PROSITE" id="PS50994"/>
    </source>
</evidence>
<dbReference type="InterPro" id="IPR050900">
    <property type="entry name" value="Transposase_IS3/IS150/IS904"/>
</dbReference>
<dbReference type="Pfam" id="PF13276">
    <property type="entry name" value="HTH_21"/>
    <property type="match status" value="1"/>
</dbReference>
<dbReference type="EMBL" id="VFJB01000009">
    <property type="protein sequence ID" value="KAA0257088.1"/>
    <property type="molecule type" value="Genomic_DNA"/>
</dbReference>
<feature type="domain" description="Integrase catalytic" evidence="1">
    <location>
        <begin position="144"/>
        <end position="307"/>
    </location>
</feature>
<keyword evidence="3" id="KW-1185">Reference proteome</keyword>
<gene>
    <name evidence="2" type="ORF">FHQ18_11000</name>
</gene>
<evidence type="ECO:0000313" key="2">
    <source>
        <dbReference type="EMBL" id="KAA0257088.1"/>
    </source>
</evidence>
<dbReference type="SUPFAM" id="SSF53098">
    <property type="entry name" value="Ribonuclease H-like"/>
    <property type="match status" value="1"/>
</dbReference>
<name>A0A5A8F640_9BACT</name>
<dbReference type="Pfam" id="PF00665">
    <property type="entry name" value="rve"/>
    <property type="match status" value="1"/>
</dbReference>
<dbReference type="InterPro" id="IPR012337">
    <property type="entry name" value="RNaseH-like_sf"/>
</dbReference>
<accession>A0A5A8F640</accession>
<comment type="caution">
    <text evidence="2">The sequence shown here is derived from an EMBL/GenBank/DDBJ whole genome shotgun (WGS) entry which is preliminary data.</text>
</comment>
<dbReference type="Gene3D" id="3.30.420.10">
    <property type="entry name" value="Ribonuclease H-like superfamily/Ribonuclease H"/>
    <property type="match status" value="1"/>
</dbReference>
<proteinExistence type="predicted"/>
<dbReference type="Proteomes" id="UP000322876">
    <property type="component" value="Unassembled WGS sequence"/>
</dbReference>
<dbReference type="PANTHER" id="PTHR46889">
    <property type="entry name" value="TRANSPOSASE INSF FOR INSERTION SEQUENCE IS3B-RELATED"/>
    <property type="match status" value="1"/>
</dbReference>
<dbReference type="PROSITE" id="PS50994">
    <property type="entry name" value="INTEGRASE"/>
    <property type="match status" value="1"/>
</dbReference>
<dbReference type="InterPro" id="IPR001584">
    <property type="entry name" value="Integrase_cat-core"/>
</dbReference>
<dbReference type="GO" id="GO:0015074">
    <property type="term" value="P:DNA integration"/>
    <property type="evidence" value="ECO:0007669"/>
    <property type="project" value="InterPro"/>
</dbReference>
<dbReference type="OrthoDB" id="9775203at2"/>
<reference evidence="2 3" key="1">
    <citation type="submission" date="2019-06" db="EMBL/GenBank/DDBJ databases">
        <title>Genomic insights into carbon and energy metabolism of Deferribacter autotrophicus revealed new metabolic traits in the phylum Deferribacteres.</title>
        <authorList>
            <person name="Slobodkin A.I."/>
            <person name="Slobodkina G.B."/>
            <person name="Allioux M."/>
            <person name="Alain K."/>
            <person name="Jebbar M."/>
            <person name="Shadrin V."/>
            <person name="Kublanov I.V."/>
            <person name="Toshchakov S.V."/>
            <person name="Bonch-Osmolovskaya E.A."/>
        </authorList>
    </citation>
    <scope>NUCLEOTIDE SEQUENCE [LARGE SCALE GENOMIC DNA]</scope>
    <source>
        <strain evidence="2 3">SL50</strain>
    </source>
</reference>
<dbReference type="InterPro" id="IPR048020">
    <property type="entry name" value="Transpos_IS3"/>
</dbReference>
<protein>
    <submittedName>
        <fullName evidence="2">IS3 family transposase</fullName>
    </submittedName>
</protein>
<dbReference type="PANTHER" id="PTHR46889:SF4">
    <property type="entry name" value="TRANSPOSASE INSO FOR INSERTION SEQUENCE ELEMENT IS911B-RELATED"/>
    <property type="match status" value="1"/>
</dbReference>
<dbReference type="AlphaFoldDB" id="A0A5A8F640"/>
<dbReference type="NCBIfam" id="NF033516">
    <property type="entry name" value="transpos_IS3"/>
    <property type="match status" value="1"/>
</dbReference>
<sequence length="314" mass="36813">MGFGGGARNIKKGVGHFLISSLEKYRFIRDNMRNYSVERMCRLLGVSRSGYYKWRCQGLSKRRIYRQKLLSKIREIYGDSRGLYGSPRIHAELIRIGYKCSRKLVSDIMRKAGIRSRIRKSYKRTTIRNYKDKYSENLLKKNDVIHGSDSVWVSDITYLKVSGGWKYLTTIMDLYSRKIVGYAFSTGMSARETVLRAFRFAVKHCGRIPSIFHSDRGSQYSSLEFRNELKRLKISQSMTSDGHCYDNAYAESFFKTVKVELVQFLKGMTWEMMKNAIFEYIECFYNRKRLHSGIGYLTPDEKYQSFCKLNEMIA</sequence>
<dbReference type="InterPro" id="IPR036397">
    <property type="entry name" value="RNaseH_sf"/>
</dbReference>
<dbReference type="GO" id="GO:0003676">
    <property type="term" value="F:nucleic acid binding"/>
    <property type="evidence" value="ECO:0007669"/>
    <property type="project" value="InterPro"/>
</dbReference>
<dbReference type="InterPro" id="IPR025948">
    <property type="entry name" value="HTH-like_dom"/>
</dbReference>